<feature type="compositionally biased region" description="Pro residues" evidence="1">
    <location>
        <begin position="275"/>
        <end position="288"/>
    </location>
</feature>
<dbReference type="InterPro" id="IPR003325">
    <property type="entry name" value="TerD"/>
</dbReference>
<dbReference type="SUPFAM" id="SSF51219">
    <property type="entry name" value="TRAP-like"/>
    <property type="match status" value="1"/>
</dbReference>
<dbReference type="InterPro" id="IPR002838">
    <property type="entry name" value="AIM24"/>
</dbReference>
<evidence type="ECO:0000313" key="4">
    <source>
        <dbReference type="Proteomes" id="UP001595912"/>
    </source>
</evidence>
<feature type="region of interest" description="Disordered" evidence="1">
    <location>
        <begin position="177"/>
        <end position="302"/>
    </location>
</feature>
<organism evidence="3 4">
    <name type="scientific">Dactylosporangium cerinum</name>
    <dbReference type="NCBI Taxonomy" id="1434730"/>
    <lineage>
        <taxon>Bacteria</taxon>
        <taxon>Bacillati</taxon>
        <taxon>Actinomycetota</taxon>
        <taxon>Actinomycetes</taxon>
        <taxon>Micromonosporales</taxon>
        <taxon>Micromonosporaceae</taxon>
        <taxon>Dactylosporangium</taxon>
    </lineage>
</organism>
<dbReference type="Pfam" id="PF02342">
    <property type="entry name" value="TerD"/>
    <property type="match status" value="1"/>
</dbReference>
<reference evidence="4" key="1">
    <citation type="journal article" date="2019" name="Int. J. Syst. Evol. Microbiol.">
        <title>The Global Catalogue of Microorganisms (GCM) 10K type strain sequencing project: providing services to taxonomists for standard genome sequencing and annotation.</title>
        <authorList>
            <consortium name="The Broad Institute Genomics Platform"/>
            <consortium name="The Broad Institute Genome Sequencing Center for Infectious Disease"/>
            <person name="Wu L."/>
            <person name="Ma J."/>
        </authorList>
    </citation>
    <scope>NUCLEOTIDE SEQUENCE [LARGE SCALE GENOMIC DNA]</scope>
    <source>
        <strain evidence="4">CGMCC 4.7152</strain>
    </source>
</reference>
<dbReference type="InterPro" id="IPR016031">
    <property type="entry name" value="Trp_RNA-bd_attenuator-like_dom"/>
</dbReference>
<proteinExistence type="predicted"/>
<dbReference type="Pfam" id="PF01987">
    <property type="entry name" value="AIM24"/>
    <property type="match status" value="1"/>
</dbReference>
<dbReference type="InterPro" id="IPR036983">
    <property type="entry name" value="AIM24_sf"/>
</dbReference>
<evidence type="ECO:0000313" key="3">
    <source>
        <dbReference type="EMBL" id="MFC5007795.1"/>
    </source>
</evidence>
<feature type="domain" description="TerD" evidence="2">
    <location>
        <begin position="1"/>
        <end position="170"/>
    </location>
</feature>
<dbReference type="RefSeq" id="WP_380128437.1">
    <property type="nucleotide sequence ID" value="NZ_JBHSIU010000130.1"/>
</dbReference>
<feature type="compositionally biased region" description="Low complexity" evidence="1">
    <location>
        <begin position="289"/>
        <end position="298"/>
    </location>
</feature>
<feature type="compositionally biased region" description="Low complexity" evidence="1">
    <location>
        <begin position="237"/>
        <end position="246"/>
    </location>
</feature>
<accession>A0ABV9WJJ8</accession>
<dbReference type="Proteomes" id="UP001595912">
    <property type="component" value="Unassembled WGS sequence"/>
</dbReference>
<dbReference type="Gene3D" id="2.60.60.30">
    <property type="entry name" value="sav2460 like domains"/>
    <property type="match status" value="1"/>
</dbReference>
<dbReference type="PANTHER" id="PTHR38074">
    <property type="entry name" value="ALTERED INHERITANCE OF MITOCHONDRIA PROTEIN 24, MITOCHONDRIAL"/>
    <property type="match status" value="1"/>
</dbReference>
<comment type="caution">
    <text evidence="3">The sequence shown here is derived from an EMBL/GenBank/DDBJ whole genome shotgun (WGS) entry which is preliminary data.</text>
</comment>
<protein>
    <submittedName>
        <fullName evidence="3">TerD family protein</fullName>
    </submittedName>
</protein>
<dbReference type="Gene3D" id="3.60.160.10">
    <property type="entry name" value="Mitochondrial biogenesis AIM24"/>
    <property type="match status" value="1"/>
</dbReference>
<evidence type="ECO:0000256" key="1">
    <source>
        <dbReference type="SAM" id="MobiDB-lite"/>
    </source>
</evidence>
<name>A0ABV9WJJ8_9ACTN</name>
<feature type="compositionally biased region" description="Pro residues" evidence="1">
    <location>
        <begin position="247"/>
        <end position="268"/>
    </location>
</feature>
<dbReference type="CDD" id="cd06974">
    <property type="entry name" value="TerD_like"/>
    <property type="match status" value="1"/>
</dbReference>
<dbReference type="PANTHER" id="PTHR38074:SF1">
    <property type="entry name" value="ALTERED INHERITANCE OF MITOCHONDRIA PROTEIN 24, MITOCHONDRIAL"/>
    <property type="match status" value="1"/>
</dbReference>
<dbReference type="EMBL" id="JBHSIU010000130">
    <property type="protein sequence ID" value="MFC5007795.1"/>
    <property type="molecule type" value="Genomic_DNA"/>
</dbReference>
<gene>
    <name evidence="3" type="ORF">ACFPIJ_59555</name>
</gene>
<keyword evidence="4" id="KW-1185">Reference proteome</keyword>
<feature type="compositionally biased region" description="Pro residues" evidence="1">
    <location>
        <begin position="184"/>
        <end position="236"/>
    </location>
</feature>
<sequence length="526" mass="55606">MSQTFTRGQKSPISSFTTGDDLYVGIQLNAPGITWDISCFGLDADDKLVDDNYFIFFNQPKSPEGSIQKLGPQSGDTDSFRATLTAVPEKVAKLSFCAAIETSGTASQLQSGYLRIVAGGQEVMRYAFTGADFGTERAIIIGDLYRKGVWRFGAVGQGFAGGLADLIRSYGGNVDDEPAAAPAGPAPGFAPPPGGPPPQQGFAPPPPPPTQQFAPPPPPPQQFAPPPQQPGYPPQGQPGFAPQGQPGYPPQQQPGYPPQGQPGYPPQGQPGQQPGYPPQGQPGYPPQGQPGQQPGYPGELLPSQAERVQPGVMHSIQKYREAPTTGRWTKQNSKLVKVTLGPDAHARRGSMVAYQGNVEFEYKGSGGLKAMFEGAMTGQGLKLMTLKGQGEVFLAENASDLHVVELQGQALCINANNVLAFDASLQTEVKRIESPGIPGGGMFHLEVRGQGTVIVMTKGTPVTLQCQGPTFGDMNAVVAWTAGMRVAVSTQVRVSRQIYAGASGESVALQFMGMQGHFVVVQPYEV</sequence>
<evidence type="ECO:0000259" key="2">
    <source>
        <dbReference type="Pfam" id="PF02342"/>
    </source>
</evidence>